<dbReference type="PANTHER" id="PTHR48051">
    <property type="match status" value="1"/>
</dbReference>
<accession>A0A158PSR9</accession>
<feature type="domain" description="PPM-type phosphatase" evidence="5">
    <location>
        <begin position="825"/>
        <end position="1058"/>
    </location>
</feature>
<dbReference type="SMART" id="SM00332">
    <property type="entry name" value="PP2Cc"/>
    <property type="match status" value="1"/>
</dbReference>
<dbReference type="InterPro" id="IPR050216">
    <property type="entry name" value="LRR_domain-containing"/>
</dbReference>
<evidence type="ECO:0000256" key="3">
    <source>
        <dbReference type="ARBA" id="ARBA00022737"/>
    </source>
</evidence>
<reference evidence="6 7" key="2">
    <citation type="submission" date="2018-11" db="EMBL/GenBank/DDBJ databases">
        <authorList>
            <consortium name="Pathogen Informatics"/>
        </authorList>
    </citation>
    <scope>NUCLEOTIDE SEQUENCE [LARGE SCALE GENOMIC DNA]</scope>
</reference>
<dbReference type="InterPro" id="IPR003591">
    <property type="entry name" value="Leu-rich_rpt_typical-subtyp"/>
</dbReference>
<dbReference type="Pfam" id="PF13855">
    <property type="entry name" value="LRR_8"/>
    <property type="match status" value="1"/>
</dbReference>
<dbReference type="AlphaFoldDB" id="A0A158PSR9"/>
<evidence type="ECO:0000313" key="8">
    <source>
        <dbReference type="WBParaSite" id="BPAG_0001394601-mRNA-1"/>
    </source>
</evidence>
<dbReference type="PANTHER" id="PTHR48051:SF1">
    <property type="entry name" value="RAS SUPPRESSOR PROTEIN 1"/>
    <property type="match status" value="1"/>
</dbReference>
<dbReference type="SMART" id="SM00364">
    <property type="entry name" value="LRR_BAC"/>
    <property type="match status" value="8"/>
</dbReference>
<protein>
    <submittedName>
        <fullName evidence="8">PPM-type phosphatase domain-containing protein</fullName>
    </submittedName>
</protein>
<dbReference type="SUPFAM" id="SSF52058">
    <property type="entry name" value="L domain-like"/>
    <property type="match status" value="2"/>
</dbReference>
<dbReference type="InterPro" id="IPR032675">
    <property type="entry name" value="LRR_dom_sf"/>
</dbReference>
<feature type="region of interest" description="Disordered" evidence="4">
    <location>
        <begin position="1134"/>
        <end position="1171"/>
    </location>
</feature>
<dbReference type="PROSITE" id="PS51746">
    <property type="entry name" value="PPM_2"/>
    <property type="match status" value="1"/>
</dbReference>
<evidence type="ECO:0000259" key="5">
    <source>
        <dbReference type="PROSITE" id="PS51746"/>
    </source>
</evidence>
<dbReference type="Pfam" id="PF00481">
    <property type="entry name" value="PP2C"/>
    <property type="match status" value="1"/>
</dbReference>
<dbReference type="EMBL" id="UZAD01013467">
    <property type="protein sequence ID" value="VDN95059.1"/>
    <property type="molecule type" value="Genomic_DNA"/>
</dbReference>
<dbReference type="GO" id="GO:0005737">
    <property type="term" value="C:cytoplasm"/>
    <property type="evidence" value="ECO:0007669"/>
    <property type="project" value="TreeGrafter"/>
</dbReference>
<reference evidence="8" key="1">
    <citation type="submission" date="2016-04" db="UniProtKB">
        <authorList>
            <consortium name="WormBaseParasite"/>
        </authorList>
    </citation>
    <scope>IDENTIFICATION</scope>
</reference>
<evidence type="ECO:0000256" key="4">
    <source>
        <dbReference type="SAM" id="MobiDB-lite"/>
    </source>
</evidence>
<sequence length="1253" mass="141806">MSSKTIPEISSRSIGTESTYATISRRKKTVDNSITKFATLTKTRKPAKLERITSNRKREWLESGAENGFIRLYAPTGLRSLIYPVTLQTTVQDICSILGFESLYLQIGGCKISNLSAGEYPLQLQNDFLLNIGYETQSECMAVGDATHLTHLFCFFIGRPEQTIGDGACNEILMAWCHVRKGRLLQKWIKRRCTLYNGTIRIEYDNTDDEILLLSRYRVDVTEGNRGKYLRLTDSSNIYNLKFEAIGEMNLWLTRLLQTQMAPICDLSDHRLLLLPDELFSVGVIRQIVTLNLRRNSLQFRPSNQIQNPLLGWLDDVGRLHSLRSLNIADNLLYHFPITISHLSNLTELILSGNCISYIPAQIAELIKSNVISRNDLSVICSLTILNVSNNWLQTVPEELSRCVMLTKLDLSFNRFNQAINYFHSSDIPDVLFTLKRTVHLEMAGNNIEISALHSLSCIHALKIDLRRNALRGAIRLTSFICCALTELDIRDNENLFELDLSNLHTIQIVHCERLQLTNLQINGTNLKYLYADNNELSQVIIMPIPIQLIVFSISFNRFTSLPEWLTDLQYIETISAHHNFLRYLPSRIFMNVSRLKNLYANNNKIERLPEIIENCALEVLSLHNNCIDLLPDELLKVANKLKNLNVSHNRLKRLPPANTMFDLNRIQFLRAARNFLDESVISVVVCCRRLRLLDLSYNQLKFFDDSCLNRLVALEEVNLSANNLISISTSFAQLPNLQVLRIHSNGITTIPDFSQSSQLLLLDISNNEFGNLDTNLCMAKTLKHLDLTCNYMLQVDTNNIKPKKQGQAVSVVNVGNECNYHTFQVGFSESAGQRNKLCIRQIRSNSNMKAIFGIIDGGNNDQIAAIVIEKLNNFLQKQPLVNEHSLKMALIYAHEHLGQIGERLGAAAMLLKIEQNQLLHATVGGIRAVLCRSGNALQLPNQEIIITPEDYIQLRTGNATLNQDNLINGICLSASSLGFSFLYPAVLPKSYQDTIKLTEADEFIVIGSRAFWKYISPQEVVDNIRTTYNPQIAAKKLQDIVQAFEYVGNVSIIVIRFKRCQNSDGSSTMITSTYPKNGINLLRNIEERLDQISDAINKIDDESNNNYSQSIGRQLWNKKGSFSTLELLANNNSDSNWPSGSSTISKYSTSSGMSPCSAPPPDPHNDQQSLTTNRFSIRKRIDMYDRLSATAIISSKERFQRAKSTLSEQLQLRIPEQKIIKLYKAVNKARCIMDAEELELKAYGLIELTGMG</sequence>
<keyword evidence="1" id="KW-0433">Leucine-rich repeat</keyword>
<dbReference type="InterPro" id="IPR001611">
    <property type="entry name" value="Leu-rich_rpt"/>
</dbReference>
<evidence type="ECO:0000256" key="2">
    <source>
        <dbReference type="ARBA" id="ARBA00022723"/>
    </source>
</evidence>
<dbReference type="GO" id="GO:0046872">
    <property type="term" value="F:metal ion binding"/>
    <property type="evidence" value="ECO:0007669"/>
    <property type="project" value="UniProtKB-KW"/>
</dbReference>
<dbReference type="Pfam" id="PF23010">
    <property type="entry name" value="RA_3"/>
    <property type="match status" value="1"/>
</dbReference>
<dbReference type="InterPro" id="IPR036457">
    <property type="entry name" value="PPM-type-like_dom_sf"/>
</dbReference>
<keyword evidence="7" id="KW-1185">Reference proteome</keyword>
<dbReference type="Gene3D" id="3.80.10.10">
    <property type="entry name" value="Ribonuclease Inhibitor"/>
    <property type="match status" value="4"/>
</dbReference>
<dbReference type="InterPro" id="IPR001932">
    <property type="entry name" value="PPM-type_phosphatase-like_dom"/>
</dbReference>
<dbReference type="CDD" id="cd00143">
    <property type="entry name" value="PP2Cc"/>
    <property type="match status" value="1"/>
</dbReference>
<dbReference type="SMART" id="SM00369">
    <property type="entry name" value="LRR_TYP"/>
    <property type="match status" value="10"/>
</dbReference>
<gene>
    <name evidence="6" type="ORF">BPAG_LOCUS13874</name>
</gene>
<dbReference type="Proteomes" id="UP000278627">
    <property type="component" value="Unassembled WGS sequence"/>
</dbReference>
<dbReference type="InterPro" id="IPR055071">
    <property type="entry name" value="RA_PHLPP-like"/>
</dbReference>
<dbReference type="Gene3D" id="3.60.40.10">
    <property type="entry name" value="PPM-type phosphatase domain"/>
    <property type="match status" value="1"/>
</dbReference>
<keyword evidence="3" id="KW-0677">Repeat</keyword>
<proteinExistence type="predicted"/>
<dbReference type="CDD" id="cd17213">
    <property type="entry name" value="RA_PHLPP"/>
    <property type="match status" value="1"/>
</dbReference>
<dbReference type="PROSITE" id="PS51450">
    <property type="entry name" value="LRR"/>
    <property type="match status" value="4"/>
</dbReference>
<dbReference type="WBParaSite" id="BPAG_0001394601-mRNA-1">
    <property type="protein sequence ID" value="BPAG_0001394601-mRNA-1"/>
    <property type="gene ID" value="BPAG_0001394601"/>
</dbReference>
<evidence type="ECO:0000313" key="6">
    <source>
        <dbReference type="EMBL" id="VDN95059.1"/>
    </source>
</evidence>
<evidence type="ECO:0000256" key="1">
    <source>
        <dbReference type="ARBA" id="ARBA00022614"/>
    </source>
</evidence>
<dbReference type="STRING" id="6280.A0A158PSR9"/>
<keyword evidence="2" id="KW-0479">Metal-binding</keyword>
<dbReference type="SUPFAM" id="SSF81606">
    <property type="entry name" value="PP2C-like"/>
    <property type="match status" value="1"/>
</dbReference>
<evidence type="ECO:0000313" key="7">
    <source>
        <dbReference type="Proteomes" id="UP000278627"/>
    </source>
</evidence>
<organism evidence="8">
    <name type="scientific">Brugia pahangi</name>
    <name type="common">Filarial nematode worm</name>
    <dbReference type="NCBI Taxonomy" id="6280"/>
    <lineage>
        <taxon>Eukaryota</taxon>
        <taxon>Metazoa</taxon>
        <taxon>Ecdysozoa</taxon>
        <taxon>Nematoda</taxon>
        <taxon>Chromadorea</taxon>
        <taxon>Rhabditida</taxon>
        <taxon>Spirurina</taxon>
        <taxon>Spiruromorpha</taxon>
        <taxon>Filarioidea</taxon>
        <taxon>Onchocercidae</taxon>
        <taxon>Brugia</taxon>
    </lineage>
</organism>
<name>A0A158PSR9_BRUPA</name>
<feature type="compositionally biased region" description="Low complexity" evidence="4">
    <location>
        <begin position="1140"/>
        <end position="1155"/>
    </location>
</feature>